<feature type="region of interest" description="Disordered" evidence="2">
    <location>
        <begin position="2536"/>
        <end position="2587"/>
    </location>
</feature>
<feature type="compositionally biased region" description="Low complexity" evidence="2">
    <location>
        <begin position="2858"/>
        <end position="2877"/>
    </location>
</feature>
<dbReference type="Proteomes" id="UP000019132">
    <property type="component" value="Unassembled WGS sequence"/>
</dbReference>
<dbReference type="eggNOG" id="KOG0889">
    <property type="taxonomic scope" value="Eukaryota"/>
</dbReference>
<keyword evidence="6" id="KW-1185">Reference proteome</keyword>
<dbReference type="InterPro" id="IPR046807">
    <property type="entry name" value="Tra1_central"/>
</dbReference>
<comment type="similarity">
    <text evidence="1">Belongs to the PI3/PI4-kinase family. TRA1 subfamily.</text>
</comment>
<dbReference type="SUPFAM" id="SSF56112">
    <property type="entry name" value="Protein kinase-like (PK-like)"/>
    <property type="match status" value="1"/>
</dbReference>
<dbReference type="PANTHER" id="PTHR11139:SF1">
    <property type="entry name" value="TRANSFORMATION_TRANSCRIPTION DOMAIN-ASSOCIATED PROTEIN"/>
    <property type="match status" value="1"/>
</dbReference>
<protein>
    <submittedName>
        <fullName evidence="5">Uncharacterized protein</fullName>
    </submittedName>
</protein>
<feature type="compositionally biased region" description="Low complexity" evidence="2">
    <location>
        <begin position="2999"/>
        <end position="3015"/>
    </location>
</feature>
<feature type="region of interest" description="Disordered" evidence="2">
    <location>
        <begin position="1198"/>
        <end position="1222"/>
    </location>
</feature>
<dbReference type="CDD" id="cd05163">
    <property type="entry name" value="PIKK_TRRAP"/>
    <property type="match status" value="1"/>
</dbReference>
<feature type="region of interest" description="Disordered" evidence="2">
    <location>
        <begin position="2858"/>
        <end position="2919"/>
    </location>
</feature>
<accession>K3WPN5</accession>
<dbReference type="Pfam" id="PF00454">
    <property type="entry name" value="PI3_PI4_kinase"/>
    <property type="match status" value="1"/>
</dbReference>
<dbReference type="InterPro" id="IPR000403">
    <property type="entry name" value="PI3/4_kinase_cat_dom"/>
</dbReference>
<dbReference type="STRING" id="431595.K3WPN5"/>
<feature type="region of interest" description="Disordered" evidence="2">
    <location>
        <begin position="246"/>
        <end position="292"/>
    </location>
</feature>
<evidence type="ECO:0000259" key="3">
    <source>
        <dbReference type="PROSITE" id="PS50290"/>
    </source>
</evidence>
<dbReference type="GO" id="GO:0000124">
    <property type="term" value="C:SAGA complex"/>
    <property type="evidence" value="ECO:0007669"/>
    <property type="project" value="TreeGrafter"/>
</dbReference>
<dbReference type="PROSITE" id="PS50290">
    <property type="entry name" value="PI3_4_KINASE_3"/>
    <property type="match status" value="1"/>
</dbReference>
<evidence type="ECO:0000313" key="6">
    <source>
        <dbReference type="Proteomes" id="UP000019132"/>
    </source>
</evidence>
<dbReference type="SMART" id="SM00146">
    <property type="entry name" value="PI3Kc"/>
    <property type="match status" value="1"/>
</dbReference>
<evidence type="ECO:0000256" key="2">
    <source>
        <dbReference type="SAM" id="MobiDB-lite"/>
    </source>
</evidence>
<dbReference type="Pfam" id="PF20175">
    <property type="entry name" value="Tra1_central"/>
    <property type="match status" value="1"/>
</dbReference>
<feature type="region of interest" description="Disordered" evidence="2">
    <location>
        <begin position="154"/>
        <end position="195"/>
    </location>
</feature>
<feature type="domain" description="FAT" evidence="4">
    <location>
        <begin position="3452"/>
        <end position="3988"/>
    </location>
</feature>
<dbReference type="HOGENOM" id="CLU_000129_1_0_1"/>
<dbReference type="InterPro" id="IPR036940">
    <property type="entry name" value="PI3/4_kinase_cat_sf"/>
</dbReference>
<dbReference type="GO" id="GO:0006281">
    <property type="term" value="P:DNA repair"/>
    <property type="evidence" value="ECO:0007669"/>
    <property type="project" value="TreeGrafter"/>
</dbReference>
<dbReference type="InterPro" id="IPR016024">
    <property type="entry name" value="ARM-type_fold"/>
</dbReference>
<feature type="compositionally biased region" description="Low complexity" evidence="2">
    <location>
        <begin position="1615"/>
        <end position="1644"/>
    </location>
</feature>
<dbReference type="GO" id="GO:0005634">
    <property type="term" value="C:nucleus"/>
    <property type="evidence" value="ECO:0007669"/>
    <property type="project" value="TreeGrafter"/>
</dbReference>
<reference evidence="6" key="2">
    <citation type="submission" date="2010-04" db="EMBL/GenBank/DDBJ databases">
        <authorList>
            <person name="Buell R."/>
            <person name="Hamilton J."/>
            <person name="Hostetler J."/>
        </authorList>
    </citation>
    <scope>NUCLEOTIDE SEQUENCE [LARGE SCALE GENOMIC DNA]</scope>
    <source>
        <strain evidence="6">DAOM:BR144</strain>
    </source>
</reference>
<sequence length="4691" mass="520377">MNVDVVRQKLLDGDADVVLKELVDLYRRAEILHTPQLARILEALFPVWKALLLQNTKLPPQLRTTQINRCRKVLLQIINRLPSNDALRPYVTQLLHALMDVLHRDNEENALIALKTLFDLHRNYRPGLRNEVQPFLELVQQMYKNIQNTMKKQFATPPEITTTTTTANSTASTPAAASGPASAQPSPTATTTANAAASAADASSAVATSTPATAAGAAANGVTPAAPVNANATGIVKLPVIGASTTTDTSSAGTSISVTTSETPPLPTPASANSMEPESVTMGEPSDMGQTARSVDEPLCSAMESFKTISELPLIIMLLFQCYPNYIESYIPVLVPLMMSALSLRAPESVAKTHPSKYIDFLDCQVKTLSFVTYLLRGCANLMRPFQDAICENTVKLLMACPKDAFVLRKDIFVAARHIISTDFRRGFYAQLEVLMDDDVLVGKGRSSYYQIRPLAYSTLADMIHHVRDMLTLTQVSKIVDFYGKRIHDPTLPISIQTTSIRLLLNLVDISAKNEDADGWKGRNVLSRILLIISTKFGATLSNLPIALATSLRNPPPDRGGELLEGGAMEKIRQSSLLPKDLVARSEYDQKLDELLLPYVKVPRPGDAVVEEEPSVRDIKSLLRTMILGIRAVIWCTANYRNPNAKDLTTVDANSSDGGAGGFGAQGSLGGNDSIHPSPLNVHSLELTNSLRAAAADSSNGSTHLYPLTDDERLLVAKVLQNGLRCFILYTLSENTLAEEKQMLDHFAGAFTVLEAADFRDLFISNMQLLYECILQDHAILTIPQHFLANSNVSCWFAEILLKFLITQMDDLSVQAEGDLPDTDRVAKVMAIESLQFEKMRKVPKVHRASIVLRLFKIVFGSVTLFKSNESALFPYLRTIIESCLKEATFTKHPDNYLLLLRALFRSISGGKYENFYKEVFPLLPGVLSALMRLQKHIGKLSMQEVLLELCLTIPARLSSLLQYLPSLMKSVVRAILSRGELAYLGLRTLEFWVDNLNPDFLYPIMTSQDRLLTEIIEALNTHLISPPYPYGELAMRILGKIGGRNRQYIMDPLHLEYSEHYFTGLTFGFNWSTTAGSSSSNSEADAAARAFPVNMDVLIERATKVLRGYMRKTEHEWVHVGKVDSRLVDVDEFDEGETSSSSAGPSFLLEKDEKTLELEAATSEKIRKSILHHKRCAFMFVSRAAVVSMELNQKEASSYRQSSSSGDGDADFAGRADDMMDDDGMATDDSFPPMKRIVALEAQRQVRKKLVQILFETMVDVDLGDDAPRLMEAISVHYTNIALACCTRTSANFAELASLHPSTLFPGTRGLSPGRHLATTKRIETLRHAAYGVPDIKEDDVSNEIEAFHQAILDALSSSDACVVDGAKKVLRWIVDAVLKCRDSEKLAIYHGGAVLNNLCEVFSHACYDKSSWRKKLGGTMGLQFLMEALDPQWCHENQLTIVKALLFVLSDHPAEVSATVSTEAGNGLLLAVKKAWTVKSDYAIAPLGGTSKENFLSCVSFQDTELFQMFVVEFMSPKAPTRKYAKECISLFATLSESTPSSLLYPYHQLITKQITGCNIRMLPTNTRTGYVDAMAYGLSLDPPISTLTKELMFFLQEVWRLISEDTPAVSRTDSGGSASSAGADPTSATGSGLPSSSGSTPVSAQEYPFGLSQGCELRIASVKLFRAAFLLAPDEINQHQESRNRFVGVFFRYLTGQPPELVTCAQQALTDVIQLNKQNKDLLLPKELLQQCLRPVLLNLADYRKLNLPLLEGLSRLLMLLSSCFNVTLGEKLLEHLRQWRDPDRIIKAGIWKRGEEPAVAAAIVDLFHLLPPSESFLESLITCVVELEAVLPKYGSYGKMSSPYRIPLTKFLNRYASSTVAYFLKREHLTEGKYSSLFQQLIKLPEAAPLRAIIIGEGGAEAVVAATFVAASKLNAANFNDIKSSDASDDLKMQAQIQVNAQKAAAQAVATAQAQGLAPSVAEARGMQARAAYVAKAQAQVNAQQALKVQSQVQIQANAQKLHAQTLAAAQAQGLSLVQAQAKAQFASKDYIAKAQSQVSSAALQSPLPSPVVNPLVSQQQAQQLHAQIQVNAQKVHAQALAAAQAQGLKPIQAQEKAKQAQATYVQRAKAQAQAKLARAQNQGGLPSSLLSASASPAGFASKAQQEALELHYQGLRLVRTISKLHPTWLASQTVVIDCLRKLWRSPARVQRLVAQDRLPIKYHLESKLMIKCMITYCRAKPDDVQVLLDMVTVFLHRTCFDFTFLQNFYRDEVAVKYAPANKRNIVRLFLRMLREPSASEELKVLTIQLLIMPVLTTSFEDPTIENVDVMDPDTVMWMLREILASKDYPADTMQSLRIELLKLGTLLIQHMSKYVTDHRKEVIKFAWNHLKAHDLTSKLWAYVNVCRFISVYDTPPKIVLQVYVALLRTHEMDSRFLVRKAFDILLPALPTRLPSNEFIKAIKWTKKIAYEEGHILGQLVHIWFLIVRHPALFYPFRGQFVPLMVNSLNRLAIPPSSTPDNRRLAVNIVDLVISWEQTRQERLTLRPTVDVHASEKSAATGNDLKRASSSASEATDGHASEDESATKKRKVSADGQAIASESTASAVGETLISAEAKEDASSSSEAARIGFSEDDFELSPAMVDLVVNFAFRFALASADKQETSRLSKTCGELFDKALRLWPSAAIRFSYFDKLIAVTAEAVIRQQQQQAMLKQAENAAATASATGGAAATAATPSSPVVPAPTPSPPSMPMFFSVPKGAPLSSLAILDAVLGILNSLVAPEVVLKSNRPIPYVVQYAPRIMKLLEPCFDRHNQEIQSSLSSFLRRVAELYPPSKAPQQLIACKYYPWLKEIINERLLNASAFQLELNASASAPNTSAASKPKSKSNNASATPALKSEPKGSPAVGASAPGTQASSSAQAQATPPKRQKANTTAVNPMIANEATRMRILFNSIPHPTVPPSSTPGEFPLRLLSSLGEVIPEYIDHFTPALLKLTQGLTREHLLQSSSSTGGGSAPKSGQGSAASSESGQSTVDSFGRNRVMATPALAIVDEWHQMQTGRSNLSVNNVVRHLKKREVRESDKSKKKATMAGESGGSLIAGMKENAMSANAAGVNAGMNQKNASAAAKKKAVAGVSGVHKKTSIELLIVCYELLSKCSFSSVDHRRLYTNLLVHCLESSVNIPLLLQITRIVSHLIAADPRQLLTAKDKMTILSKMGSFDRLNEISAMPLNEEYYALILKLCDPNDTKNSYLHISPSPQSQTLNSHFMAGLLAPDPSTREQFFRHFLANAGKGPVERLQLLFRQDWQACGTRYWPAIAIETLLSAICADSEPRLQEPHLFDNTASASNTAQDDALMATPLDPAQQQLLKAFNTVKSSELVESLRDLTHIDLDLAKELWVNLFTATWRLVKKHDQAQMTSSLMKTLASKFNKRDLNVPLCVATWRINAVQTLIKGIVMVSPSAPMLTPELVLHLASAHDVWTYAARICEHQVENSKLSVESRLRWIEALSSIYKQLSEEDLRIGLSLENIAHPETRTALTLEALGCVHEAQEEYYKALSKTQSGRVSLDDVNLFELRLWEERWVGCAKQLCQWQLMNDFAKSTQNQDLLLDCAWKRGDWNSAKQLLSSPSMQSAADLGCPQTRLQRLYISILDGEKRATIDNLVAQTAELALHQWQGLPRVLSRTHIPLMHLFHKFVEVKESIQMMTDIKHASQLHTLPNLKPSINTWRERLPNKWEPILLWDDILTWRSHMFQVVKSTFLWSDPQMLACMHDSPWSVIKLAHTARKQHLPDVCLGALSKLYSVPAMDVQDAFSKLREQVSICYESSTEYQGGLSILNNTNLDYFTLRQKAEMFRLKGLFLESTGNLPEANQTFSHCLQICDSYGKGWLSWGHYCYRLFSDRKDLSFASQTIACYLQAIHHRCNSARLMIARVLWLLSMDDQHGVLIQAFETHGKQLPIWIWIIWIPQLLMALGRPEAPQIRGLLRGLSAKFPQALYYTMRAFFLENRDNSMATNNNDATRQPSGPPTPASAANASGASFPPTPTGFNASGSAARSSFSGADLQPTLLYYRTKSGHVVAIPSNLSVSQIQEVPGVVGPGRPSPAAFGVAPNAVLSLETWKMKIAAPGGGDMIPKAEVGPVQYTEDLLNFLRRSHDSLTFEMECMLEEMITRFRPEPEEELLTAVHALLLKCYQLPRLTKTELVPKMLRAALARVCRKLFILLPHQKNEKHVKFVEEFKEAFERDFSPAGEEDENSVAMMEVDGEEREVTLYEIMNRLKHWKNLLQLRVKKVGKRNAGKLYLEHCSRHLVELSSSTMEVPGQYISDSEPIKDLHARILHFESTVDILLRNGFTQRRVAIGGSDGRTYYFLVQYAMTHITRTDERMMQMYLLLNRLLLRQKETKKRNTAFHIPKIIPLTPRVRLLEDNRDFVTLGEIYEQDCKVEDKDPDYPVELYRERICEAYAAAVNDTTQQEDERIAQAKAKAFGEICDSHVPETLLSKYIHGISANSDAFFQFRNEFTKHLALSSFLSYALFVGDRAPHRILFSRRTGRVVSTEMRPAYASSGILEAPSSMPFRLTRNLHNFITRPGVQGPFSIVMSATAEALVSEEDILSNQLCLFFRDDLLSWHASKSRVTGGDAQAQSQIQRRLESQVLQRVEANVSLVMERIRGVSLKKESESQRGKSVRELLEIATSPERQREMYPTWSPWL</sequence>
<dbReference type="InterPro" id="IPR003151">
    <property type="entry name" value="PIK-rel_kinase_FAT"/>
</dbReference>
<feature type="compositionally biased region" description="Low complexity" evidence="2">
    <location>
        <begin position="246"/>
        <end position="257"/>
    </location>
</feature>
<dbReference type="Gene3D" id="1.10.1070.11">
    <property type="entry name" value="Phosphatidylinositol 3-/4-kinase, catalytic domain"/>
    <property type="match status" value="1"/>
</dbReference>
<dbReference type="InParanoid" id="K3WPN5"/>
<dbReference type="SUPFAM" id="SSF48371">
    <property type="entry name" value="ARM repeat"/>
    <property type="match status" value="3"/>
</dbReference>
<dbReference type="VEuPathDB" id="FungiDB:PYU1_G006912"/>
<feature type="compositionally biased region" description="Polar residues" evidence="2">
    <location>
        <begin position="3995"/>
        <end position="4005"/>
    </location>
</feature>
<dbReference type="Pfam" id="PF02259">
    <property type="entry name" value="FAT"/>
    <property type="match status" value="1"/>
</dbReference>
<feature type="region of interest" description="Disordered" evidence="2">
    <location>
        <begin position="2988"/>
        <end position="3021"/>
    </location>
</feature>
<dbReference type="InterPro" id="IPR046805">
    <property type="entry name" value="Tra1_ring"/>
</dbReference>
<dbReference type="Pfam" id="PF20206">
    <property type="entry name" value="Tra1_ring"/>
    <property type="match status" value="2"/>
</dbReference>
<name>K3WPN5_GLOUD</name>
<feature type="region of interest" description="Disordered" evidence="2">
    <location>
        <begin position="1611"/>
        <end position="1644"/>
    </location>
</feature>
<dbReference type="PANTHER" id="PTHR11139">
    <property type="entry name" value="ATAXIA TELANGIECTASIA MUTATED ATM -RELATED"/>
    <property type="match status" value="1"/>
</dbReference>
<dbReference type="InterPro" id="IPR014009">
    <property type="entry name" value="PIK_FAT"/>
</dbReference>
<feature type="compositionally biased region" description="Low complexity" evidence="2">
    <location>
        <begin position="155"/>
        <end position="195"/>
    </location>
</feature>
<feature type="domain" description="PI3K/PI4K catalytic" evidence="3">
    <location>
        <begin position="4321"/>
        <end position="4647"/>
    </location>
</feature>
<reference evidence="5" key="3">
    <citation type="submission" date="2015-02" db="UniProtKB">
        <authorList>
            <consortium name="EnsemblProtists"/>
        </authorList>
    </citation>
    <scope>IDENTIFICATION</scope>
    <source>
        <strain evidence="5">DAOM BR144</strain>
    </source>
</reference>
<dbReference type="InterPro" id="IPR011009">
    <property type="entry name" value="Kinase-like_dom_sf"/>
</dbReference>
<dbReference type="GO" id="GO:0006355">
    <property type="term" value="P:regulation of DNA-templated transcription"/>
    <property type="evidence" value="ECO:0007669"/>
    <property type="project" value="TreeGrafter"/>
</dbReference>
<organism evidence="5 6">
    <name type="scientific">Globisporangium ultimum (strain ATCC 200006 / CBS 805.95 / DAOM BR144)</name>
    <name type="common">Pythium ultimum</name>
    <dbReference type="NCBI Taxonomy" id="431595"/>
    <lineage>
        <taxon>Eukaryota</taxon>
        <taxon>Sar</taxon>
        <taxon>Stramenopiles</taxon>
        <taxon>Oomycota</taxon>
        <taxon>Peronosporomycetes</taxon>
        <taxon>Pythiales</taxon>
        <taxon>Pythiaceae</taxon>
        <taxon>Globisporangium</taxon>
    </lineage>
</organism>
<evidence type="ECO:0000256" key="1">
    <source>
        <dbReference type="ARBA" id="ARBA00007234"/>
    </source>
</evidence>
<feature type="compositionally biased region" description="Low complexity" evidence="2">
    <location>
        <begin position="2891"/>
        <end position="2910"/>
    </location>
</feature>
<dbReference type="GO" id="GO:0035267">
    <property type="term" value="C:NuA4 histone acetyltransferase complex"/>
    <property type="evidence" value="ECO:0007669"/>
    <property type="project" value="TreeGrafter"/>
</dbReference>
<evidence type="ECO:0000259" key="4">
    <source>
        <dbReference type="PROSITE" id="PS51189"/>
    </source>
</evidence>
<dbReference type="EMBL" id="GL376560">
    <property type="status" value="NOT_ANNOTATED_CDS"/>
    <property type="molecule type" value="Genomic_DNA"/>
</dbReference>
<dbReference type="EnsemblProtists" id="PYU1_T006927">
    <property type="protein sequence ID" value="PYU1_T006927"/>
    <property type="gene ID" value="PYU1_G006912"/>
</dbReference>
<feature type="compositionally biased region" description="Basic and acidic residues" evidence="2">
    <location>
        <begin position="2560"/>
        <end position="2571"/>
    </location>
</feature>
<reference evidence="6" key="1">
    <citation type="journal article" date="2010" name="Genome Biol.">
        <title>Genome sequence of the necrotrophic plant pathogen Pythium ultimum reveals original pathogenicity mechanisms and effector repertoire.</title>
        <authorList>
            <person name="Levesque C.A."/>
            <person name="Brouwer H."/>
            <person name="Cano L."/>
            <person name="Hamilton J.P."/>
            <person name="Holt C."/>
            <person name="Huitema E."/>
            <person name="Raffaele S."/>
            <person name="Robideau G.P."/>
            <person name="Thines M."/>
            <person name="Win J."/>
            <person name="Zerillo M.M."/>
            <person name="Beakes G.W."/>
            <person name="Boore J.L."/>
            <person name="Busam D."/>
            <person name="Dumas B."/>
            <person name="Ferriera S."/>
            <person name="Fuerstenberg S.I."/>
            <person name="Gachon C.M."/>
            <person name="Gaulin E."/>
            <person name="Govers F."/>
            <person name="Grenville-Briggs L."/>
            <person name="Horner N."/>
            <person name="Hostetler J."/>
            <person name="Jiang R.H."/>
            <person name="Johnson J."/>
            <person name="Krajaejun T."/>
            <person name="Lin H."/>
            <person name="Meijer H.J."/>
            <person name="Moore B."/>
            <person name="Morris P."/>
            <person name="Phuntmart V."/>
            <person name="Puiu D."/>
            <person name="Shetty J."/>
            <person name="Stajich J.E."/>
            <person name="Tripathy S."/>
            <person name="Wawra S."/>
            <person name="van West P."/>
            <person name="Whitty B.R."/>
            <person name="Coutinho P.M."/>
            <person name="Henrissat B."/>
            <person name="Martin F."/>
            <person name="Thomas P.D."/>
            <person name="Tyler B.M."/>
            <person name="De Vries R.P."/>
            <person name="Kamoun S."/>
            <person name="Yandell M."/>
            <person name="Tisserat N."/>
            <person name="Buell C.R."/>
        </authorList>
    </citation>
    <scope>NUCLEOTIDE SEQUENCE</scope>
    <source>
        <strain evidence="6">DAOM:BR144</strain>
    </source>
</reference>
<evidence type="ECO:0000313" key="5">
    <source>
        <dbReference type="EnsemblProtists" id="PYU1_T006927"/>
    </source>
</evidence>
<dbReference type="PROSITE" id="PS51189">
    <property type="entry name" value="FAT"/>
    <property type="match status" value="1"/>
</dbReference>
<feature type="compositionally biased region" description="Low complexity" evidence="2">
    <location>
        <begin position="1199"/>
        <end position="1212"/>
    </location>
</feature>
<feature type="region of interest" description="Disordered" evidence="2">
    <location>
        <begin position="3995"/>
        <end position="4036"/>
    </location>
</feature>
<proteinExistence type="inferred from homology"/>
<dbReference type="OMA" id="NEWNQMQ"/>
<dbReference type="InterPro" id="IPR050517">
    <property type="entry name" value="DDR_Repair_Kinase"/>
</dbReference>